<evidence type="ECO:0000256" key="1">
    <source>
        <dbReference type="SAM" id="SignalP"/>
    </source>
</evidence>
<feature type="signal peptide" evidence="1">
    <location>
        <begin position="1"/>
        <end position="23"/>
    </location>
</feature>
<evidence type="ECO:0000313" key="3">
    <source>
        <dbReference type="Proteomes" id="UP000663918"/>
    </source>
</evidence>
<dbReference type="Proteomes" id="UP000663918">
    <property type="component" value="Chromosome"/>
</dbReference>
<keyword evidence="1" id="KW-0732">Signal</keyword>
<gene>
    <name evidence="2" type="ORF">IFJ75_07160</name>
</gene>
<dbReference type="AlphaFoldDB" id="A0A975GX91"/>
<dbReference type="KEGG" id="bgoe:IFJ75_07160"/>
<sequence>MMKFAKAALAAALLTMAAPAAMAAPAVAVAQTTEPVSFTLNNKTHHTLVSLYISKVSTNDWEEDIFGSEVLKAGESVEVTIDDDLEDCNYDVKATFSDGDDVIVADQDFCELDGGSIDITE</sequence>
<dbReference type="RefSeq" id="WP_207931914.1">
    <property type="nucleotide sequence ID" value="NZ_CP062222.1"/>
</dbReference>
<proteinExistence type="predicted"/>
<feature type="chain" id="PRO_5037446574" evidence="1">
    <location>
        <begin position="24"/>
        <end position="121"/>
    </location>
</feature>
<organism evidence="2 3">
    <name type="scientific">Brevundimonas goettingensis</name>
    <dbReference type="NCBI Taxonomy" id="2774190"/>
    <lineage>
        <taxon>Bacteria</taxon>
        <taxon>Pseudomonadati</taxon>
        <taxon>Pseudomonadota</taxon>
        <taxon>Alphaproteobacteria</taxon>
        <taxon>Caulobacterales</taxon>
        <taxon>Caulobacteraceae</taxon>
        <taxon>Brevundimonas</taxon>
    </lineage>
</organism>
<accession>A0A975GX91</accession>
<dbReference type="EMBL" id="CP062222">
    <property type="protein sequence ID" value="QTC92634.1"/>
    <property type="molecule type" value="Genomic_DNA"/>
</dbReference>
<evidence type="ECO:0000313" key="2">
    <source>
        <dbReference type="EMBL" id="QTC92634.1"/>
    </source>
</evidence>
<keyword evidence="3" id="KW-1185">Reference proteome</keyword>
<protein>
    <submittedName>
        <fullName evidence="2">Uncharacterized protein</fullName>
    </submittedName>
</protein>
<reference evidence="2" key="1">
    <citation type="submission" date="2020-09" db="EMBL/GenBank/DDBJ databases">
        <title>Brevundimonas sp. LVF2 isolated from a puddle in Goettingen, Germany.</title>
        <authorList>
            <person name="Friedrich I."/>
            <person name="Klassen A."/>
            <person name="Hannes N."/>
            <person name="Schneider D."/>
            <person name="Hertel R."/>
            <person name="Daniel R."/>
        </authorList>
    </citation>
    <scope>NUCLEOTIDE SEQUENCE</scope>
    <source>
        <strain evidence="2">LVF2</strain>
    </source>
</reference>
<name>A0A975GX91_9CAUL</name>